<protein>
    <submittedName>
        <fullName evidence="2">Carboxymuconolactone decarboxylase family protein</fullName>
    </submittedName>
</protein>
<evidence type="ECO:0000259" key="1">
    <source>
        <dbReference type="Pfam" id="PF02627"/>
    </source>
</evidence>
<dbReference type="SUPFAM" id="SSF69118">
    <property type="entry name" value="AhpD-like"/>
    <property type="match status" value="1"/>
</dbReference>
<evidence type="ECO:0000313" key="2">
    <source>
        <dbReference type="EMBL" id="HJE90618.1"/>
    </source>
</evidence>
<dbReference type="Gene3D" id="1.20.1290.10">
    <property type="entry name" value="AhpD-like"/>
    <property type="match status" value="1"/>
</dbReference>
<accession>A0A921JY73</accession>
<feature type="domain" description="Carboxymuconolactone decarboxylase-like" evidence="1">
    <location>
        <begin position="59"/>
        <end position="121"/>
    </location>
</feature>
<dbReference type="GO" id="GO:0051920">
    <property type="term" value="F:peroxiredoxin activity"/>
    <property type="evidence" value="ECO:0007669"/>
    <property type="project" value="InterPro"/>
</dbReference>
<dbReference type="AlphaFoldDB" id="A0A921JY73"/>
<dbReference type="EMBL" id="DYXM01000116">
    <property type="protein sequence ID" value="HJE90618.1"/>
    <property type="molecule type" value="Genomic_DNA"/>
</dbReference>
<dbReference type="Proteomes" id="UP000776650">
    <property type="component" value="Unassembled WGS sequence"/>
</dbReference>
<name>A0A921JY73_9ACTN</name>
<reference evidence="2" key="1">
    <citation type="journal article" date="2021" name="PeerJ">
        <title>Extensive microbial diversity within the chicken gut microbiome revealed by metagenomics and culture.</title>
        <authorList>
            <person name="Gilroy R."/>
            <person name="Ravi A."/>
            <person name="Getino M."/>
            <person name="Pursley I."/>
            <person name="Horton D.L."/>
            <person name="Alikhan N.F."/>
            <person name="Baker D."/>
            <person name="Gharbi K."/>
            <person name="Hall N."/>
            <person name="Watson M."/>
            <person name="Adriaenssens E.M."/>
            <person name="Foster-Nyarko E."/>
            <person name="Jarju S."/>
            <person name="Secka A."/>
            <person name="Antonio M."/>
            <person name="Oren A."/>
            <person name="Chaudhuri R.R."/>
            <person name="La Ragione R."/>
            <person name="Hildebrand F."/>
            <person name="Pallen M.J."/>
        </authorList>
    </citation>
    <scope>NUCLEOTIDE SEQUENCE</scope>
    <source>
        <strain evidence="2">ChiGjej1B1-18357</strain>
    </source>
</reference>
<reference evidence="2" key="2">
    <citation type="submission" date="2021-09" db="EMBL/GenBank/DDBJ databases">
        <authorList>
            <person name="Gilroy R."/>
        </authorList>
    </citation>
    <scope>NUCLEOTIDE SEQUENCE</scope>
    <source>
        <strain evidence="2">ChiGjej1B1-18357</strain>
    </source>
</reference>
<dbReference type="PANTHER" id="PTHR34846:SF5">
    <property type="entry name" value="CARBOXYMUCONOLACTONE DECARBOXYLASE-LIKE DOMAIN-CONTAINING PROTEIN"/>
    <property type="match status" value="1"/>
</dbReference>
<dbReference type="Pfam" id="PF02627">
    <property type="entry name" value="CMD"/>
    <property type="match status" value="1"/>
</dbReference>
<sequence>MTESENRSDDSRARVVPGKGLELSPLALLASKVGSKVTGTDDVRLFSTLGRVRRLFPAWLLYSGMMMPFGVLSRKETELVILRVSHLRGSAYERNHHEHLGARIGLTSEEITRTKEGPREAGWPERTAAMLRVADELVGTKDVSDATWSEISRHLNERELIGLVMLVTQYDGLATTLHTLRVQLDNKS</sequence>
<organism evidence="2 3">
    <name type="scientific">Dietzia timorensis</name>
    <dbReference type="NCBI Taxonomy" id="499555"/>
    <lineage>
        <taxon>Bacteria</taxon>
        <taxon>Bacillati</taxon>
        <taxon>Actinomycetota</taxon>
        <taxon>Actinomycetes</taxon>
        <taxon>Mycobacteriales</taxon>
        <taxon>Dietziaceae</taxon>
        <taxon>Dietzia</taxon>
    </lineage>
</organism>
<dbReference type="InterPro" id="IPR029032">
    <property type="entry name" value="AhpD-like"/>
</dbReference>
<proteinExistence type="predicted"/>
<dbReference type="RefSeq" id="WP_303911794.1">
    <property type="nucleotide sequence ID" value="NZ_DYXM01000116.1"/>
</dbReference>
<evidence type="ECO:0000313" key="3">
    <source>
        <dbReference type="Proteomes" id="UP000776650"/>
    </source>
</evidence>
<dbReference type="PANTHER" id="PTHR34846">
    <property type="entry name" value="4-CARBOXYMUCONOLACTONE DECARBOXYLASE FAMILY PROTEIN (AFU_ORTHOLOGUE AFUA_6G11590)"/>
    <property type="match status" value="1"/>
</dbReference>
<comment type="caution">
    <text evidence="2">The sequence shown here is derived from an EMBL/GenBank/DDBJ whole genome shotgun (WGS) entry which is preliminary data.</text>
</comment>
<dbReference type="InterPro" id="IPR003779">
    <property type="entry name" value="CMD-like"/>
</dbReference>
<gene>
    <name evidence="2" type="ORF">K8V11_06380</name>
</gene>